<feature type="domain" description="Glucose-methanol-choline oxidoreductase N-terminal" evidence="6">
    <location>
        <begin position="41"/>
        <end position="338"/>
    </location>
</feature>
<dbReference type="InterPro" id="IPR000172">
    <property type="entry name" value="GMC_OxRdtase_N"/>
</dbReference>
<gene>
    <name evidence="8" type="ORF">RRG08_008701</name>
</gene>
<feature type="domain" description="Glucose-methanol-choline oxidoreductase C-terminal" evidence="7">
    <location>
        <begin position="446"/>
        <end position="588"/>
    </location>
</feature>
<keyword evidence="4 5" id="KW-0274">FAD</keyword>
<evidence type="ECO:0008006" key="10">
    <source>
        <dbReference type="Google" id="ProtNLM"/>
    </source>
</evidence>
<dbReference type="PANTHER" id="PTHR11552:SF147">
    <property type="entry name" value="CHOLINE DEHYDROGENASE, MITOCHONDRIAL"/>
    <property type="match status" value="1"/>
</dbReference>
<reference evidence="8" key="1">
    <citation type="journal article" date="2023" name="G3 (Bethesda)">
        <title>A reference genome for the long-term kleptoplast-retaining sea slug Elysia crispata morphotype clarki.</title>
        <authorList>
            <person name="Eastman K.E."/>
            <person name="Pendleton A.L."/>
            <person name="Shaikh M.A."/>
            <person name="Suttiyut T."/>
            <person name="Ogas R."/>
            <person name="Tomko P."/>
            <person name="Gavelis G."/>
            <person name="Widhalm J.R."/>
            <person name="Wisecaver J.H."/>
        </authorList>
    </citation>
    <scope>NUCLEOTIDE SEQUENCE</scope>
    <source>
        <strain evidence="8">ECLA1</strain>
    </source>
</reference>
<comment type="cofactor">
    <cofactor evidence="1 5">
        <name>FAD</name>
        <dbReference type="ChEBI" id="CHEBI:57692"/>
    </cofactor>
</comment>
<comment type="caution">
    <text evidence="8">The sequence shown here is derived from an EMBL/GenBank/DDBJ whole genome shotgun (WGS) entry which is preliminary data.</text>
</comment>
<dbReference type="PIRSF" id="PIRSF000137">
    <property type="entry name" value="Alcohol_oxidase"/>
    <property type="match status" value="1"/>
</dbReference>
<evidence type="ECO:0000256" key="1">
    <source>
        <dbReference type="ARBA" id="ARBA00001974"/>
    </source>
</evidence>
<evidence type="ECO:0000256" key="2">
    <source>
        <dbReference type="ARBA" id="ARBA00010790"/>
    </source>
</evidence>
<feature type="binding site" evidence="5">
    <location>
        <position position="263"/>
    </location>
    <ligand>
        <name>FAD</name>
        <dbReference type="ChEBI" id="CHEBI:57692"/>
    </ligand>
</feature>
<dbReference type="AlphaFoldDB" id="A0AAE0XPW9"/>
<keyword evidence="9" id="KW-1185">Reference proteome</keyword>
<evidence type="ECO:0000259" key="7">
    <source>
        <dbReference type="Pfam" id="PF05199"/>
    </source>
</evidence>
<dbReference type="Pfam" id="PF05199">
    <property type="entry name" value="GMC_oxred_C"/>
    <property type="match status" value="1"/>
</dbReference>
<dbReference type="Proteomes" id="UP001283361">
    <property type="component" value="Unassembled WGS sequence"/>
</dbReference>
<dbReference type="InterPro" id="IPR007867">
    <property type="entry name" value="GMC_OxRtase_C"/>
</dbReference>
<evidence type="ECO:0000313" key="8">
    <source>
        <dbReference type="EMBL" id="KAK3702313.1"/>
    </source>
</evidence>
<proteinExistence type="inferred from homology"/>
<evidence type="ECO:0000259" key="6">
    <source>
        <dbReference type="Pfam" id="PF00732"/>
    </source>
</evidence>
<dbReference type="SUPFAM" id="SSF54373">
    <property type="entry name" value="FAD-linked reductases, C-terminal domain"/>
    <property type="match status" value="1"/>
</dbReference>
<organism evidence="8 9">
    <name type="scientific">Elysia crispata</name>
    <name type="common">lettuce slug</name>
    <dbReference type="NCBI Taxonomy" id="231223"/>
    <lineage>
        <taxon>Eukaryota</taxon>
        <taxon>Metazoa</taxon>
        <taxon>Spiralia</taxon>
        <taxon>Lophotrochozoa</taxon>
        <taxon>Mollusca</taxon>
        <taxon>Gastropoda</taxon>
        <taxon>Heterobranchia</taxon>
        <taxon>Euthyneura</taxon>
        <taxon>Panpulmonata</taxon>
        <taxon>Sacoglossa</taxon>
        <taxon>Placobranchoidea</taxon>
        <taxon>Plakobranchidae</taxon>
        <taxon>Elysia</taxon>
    </lineage>
</organism>
<dbReference type="Gene3D" id="3.50.50.60">
    <property type="entry name" value="FAD/NAD(P)-binding domain"/>
    <property type="match status" value="1"/>
</dbReference>
<dbReference type="EMBL" id="JAWDGP010007856">
    <property type="protein sequence ID" value="KAK3702313.1"/>
    <property type="molecule type" value="Genomic_DNA"/>
</dbReference>
<evidence type="ECO:0000256" key="4">
    <source>
        <dbReference type="ARBA" id="ARBA00022827"/>
    </source>
</evidence>
<accession>A0AAE0XPW9</accession>
<protein>
    <recommendedName>
        <fullName evidence="10">Glucose dehydrogenase</fullName>
    </recommendedName>
</protein>
<dbReference type="SUPFAM" id="SSF51905">
    <property type="entry name" value="FAD/NAD(P)-binding domain"/>
    <property type="match status" value="1"/>
</dbReference>
<dbReference type="PANTHER" id="PTHR11552">
    <property type="entry name" value="GLUCOSE-METHANOL-CHOLINE GMC OXIDOREDUCTASE"/>
    <property type="match status" value="1"/>
</dbReference>
<evidence type="ECO:0000256" key="5">
    <source>
        <dbReference type="PIRSR" id="PIRSR000137-2"/>
    </source>
</evidence>
<keyword evidence="3" id="KW-0285">Flavoprotein</keyword>
<dbReference type="InterPro" id="IPR036188">
    <property type="entry name" value="FAD/NAD-bd_sf"/>
</dbReference>
<dbReference type="Pfam" id="PF00732">
    <property type="entry name" value="GMC_oxred_N"/>
    <property type="match status" value="1"/>
</dbReference>
<dbReference type="GO" id="GO:0050660">
    <property type="term" value="F:flavin adenine dinucleotide binding"/>
    <property type="evidence" value="ECO:0007669"/>
    <property type="project" value="InterPro"/>
</dbReference>
<sequence>MASTGFLLAVTALLVALGWNIFLPKYFQKGPVFVSKLNSSYDYIVVGGGAAGSVLAARLSEDIDVTVLLLEAGGSDWGNPIIDIPGLGAETMKSELDWDYVTERQEGLFQGLKDGRATWPRGKVLGGSSSMNAMIVVRGFQPDYDRWAKYTGDSTWDYAHLLNYFRKMEDMRIPQLRDSEFHGKDGPLRIEYQTPSPLAHTMVEASKSLGYPESNDYNTGFSQGGVFFVQNNRADGKRLSASQAYLHPAIDRPNLHVAINAHVQKVAIKNKRAVGVEVIKEGRKHLIGCNKEVILSAGAIGSAQILLLSGVGPRKQLENLHIPVAANLPVGENLQDHVYFDVAASIEQPLSWVFEEYSSWWSKLKYQIFGTGIFNIPFGTENVAFKCRDSESMEKGWPDMQLVIKNIVPKTIFTKTLNRAPETDEELSYRDAADYGFNCMPALLRPESRGNITLVSSDPFDYPRINANYLDSEYDLQIIVDGVEECKRLINSQPLQAVGSKLLDTVPIKACKHHKFDSREYWACAIKRRPLTIYHPIGTCKMGPPGDRTAVVDPKLRVQGISGLRVADASVMPWIVSANTHIPTIMIAEKASDMILQRQPLPPVQIDNIASQ</sequence>
<dbReference type="Gene3D" id="3.30.560.10">
    <property type="entry name" value="Glucose Oxidase, domain 3"/>
    <property type="match status" value="1"/>
</dbReference>
<dbReference type="GO" id="GO:0016614">
    <property type="term" value="F:oxidoreductase activity, acting on CH-OH group of donors"/>
    <property type="evidence" value="ECO:0007669"/>
    <property type="project" value="InterPro"/>
</dbReference>
<comment type="similarity">
    <text evidence="2">Belongs to the GMC oxidoreductase family.</text>
</comment>
<name>A0AAE0XPW9_9GAST</name>
<feature type="binding site" evidence="5">
    <location>
        <position position="124"/>
    </location>
    <ligand>
        <name>FAD</name>
        <dbReference type="ChEBI" id="CHEBI:57692"/>
    </ligand>
</feature>
<evidence type="ECO:0000256" key="3">
    <source>
        <dbReference type="ARBA" id="ARBA00022630"/>
    </source>
</evidence>
<dbReference type="InterPro" id="IPR012132">
    <property type="entry name" value="GMC_OxRdtase"/>
</dbReference>
<evidence type="ECO:0000313" key="9">
    <source>
        <dbReference type="Proteomes" id="UP001283361"/>
    </source>
</evidence>